<keyword evidence="3" id="KW-1185">Reference proteome</keyword>
<name>A0ABD0LSP0_9CAEN</name>
<reference evidence="2 3" key="1">
    <citation type="journal article" date="2023" name="Sci. Data">
        <title>Genome assembly of the Korean intertidal mud-creeper Batillaria attramentaria.</title>
        <authorList>
            <person name="Patra A.K."/>
            <person name="Ho P.T."/>
            <person name="Jun S."/>
            <person name="Lee S.J."/>
            <person name="Kim Y."/>
            <person name="Won Y.J."/>
        </authorList>
    </citation>
    <scope>NUCLEOTIDE SEQUENCE [LARGE SCALE GENOMIC DNA]</scope>
    <source>
        <strain evidence="2">Wonlab-2016</strain>
    </source>
</reference>
<dbReference type="AlphaFoldDB" id="A0ABD0LSP0"/>
<proteinExistence type="predicted"/>
<feature type="compositionally biased region" description="Polar residues" evidence="1">
    <location>
        <begin position="84"/>
        <end position="93"/>
    </location>
</feature>
<organism evidence="2 3">
    <name type="scientific">Batillaria attramentaria</name>
    <dbReference type="NCBI Taxonomy" id="370345"/>
    <lineage>
        <taxon>Eukaryota</taxon>
        <taxon>Metazoa</taxon>
        <taxon>Spiralia</taxon>
        <taxon>Lophotrochozoa</taxon>
        <taxon>Mollusca</taxon>
        <taxon>Gastropoda</taxon>
        <taxon>Caenogastropoda</taxon>
        <taxon>Sorbeoconcha</taxon>
        <taxon>Cerithioidea</taxon>
        <taxon>Batillariidae</taxon>
        <taxon>Batillaria</taxon>
    </lineage>
</organism>
<gene>
    <name evidence="2" type="ORF">BaRGS_00006562</name>
</gene>
<comment type="caution">
    <text evidence="2">The sequence shown here is derived from an EMBL/GenBank/DDBJ whole genome shotgun (WGS) entry which is preliminary data.</text>
</comment>
<evidence type="ECO:0000313" key="3">
    <source>
        <dbReference type="Proteomes" id="UP001519460"/>
    </source>
</evidence>
<evidence type="ECO:0000256" key="1">
    <source>
        <dbReference type="SAM" id="MobiDB-lite"/>
    </source>
</evidence>
<sequence length="154" mass="17256">DLPPLSSPTTTFYLNPKHPPLTHNHLRRHTQRSTSVNRGPPLPSPPRQTTFYVKPPNTHPSPTTTFDDIHNVLLPSIEDLPPLSSRQPPSTLNPQTPTPHPQPPSTTYTTFLLPSIEDLPPLSSPTTTFYVKPPNTHPSPTTTFDDIPTFYFRQ</sequence>
<feature type="region of interest" description="Disordered" evidence="1">
    <location>
        <begin position="1"/>
        <end position="105"/>
    </location>
</feature>
<dbReference type="EMBL" id="JACVVK020000027">
    <property type="protein sequence ID" value="KAK7502198.1"/>
    <property type="molecule type" value="Genomic_DNA"/>
</dbReference>
<evidence type="ECO:0000313" key="2">
    <source>
        <dbReference type="EMBL" id="KAK7502198.1"/>
    </source>
</evidence>
<feature type="non-terminal residue" evidence="2">
    <location>
        <position position="1"/>
    </location>
</feature>
<accession>A0ABD0LSP0</accession>
<dbReference type="Proteomes" id="UP001519460">
    <property type="component" value="Unassembled WGS sequence"/>
</dbReference>
<protein>
    <submittedName>
        <fullName evidence="2">Uncharacterized protein</fullName>
    </submittedName>
</protein>